<feature type="signal peptide" evidence="1">
    <location>
        <begin position="1"/>
        <end position="26"/>
    </location>
</feature>
<gene>
    <name evidence="2" type="ORF">GCM10009069_17410</name>
</gene>
<name>A0A8J3CRH5_9PROT</name>
<protein>
    <submittedName>
        <fullName evidence="2">Uncharacterized protein</fullName>
    </submittedName>
</protein>
<evidence type="ECO:0000313" key="2">
    <source>
        <dbReference type="EMBL" id="GHA94931.1"/>
    </source>
</evidence>
<sequence length="149" mass="15678">MATYSIKSLCLVLTLATAVLPAQALAGPALNTANAPVEMWDVMTPRAEVKLAVSHIDVSSTQGFDAPGTVIPMTIKIPSRADFSGPKQAEMWDVISEDHSAKAVGVSHMDIQPGQSLDRPAFDYSATLASDLRTNVPSESILTVGTPDA</sequence>
<reference evidence="2" key="1">
    <citation type="journal article" date="2014" name="Int. J. Syst. Evol. Microbiol.">
        <title>Complete genome sequence of Corynebacterium casei LMG S-19264T (=DSM 44701T), isolated from a smear-ripened cheese.</title>
        <authorList>
            <consortium name="US DOE Joint Genome Institute (JGI-PGF)"/>
            <person name="Walter F."/>
            <person name="Albersmeier A."/>
            <person name="Kalinowski J."/>
            <person name="Ruckert C."/>
        </authorList>
    </citation>
    <scope>NUCLEOTIDE SEQUENCE</scope>
    <source>
        <strain evidence="2">KCTC 32513</strain>
    </source>
</reference>
<comment type="caution">
    <text evidence="2">The sequence shown here is derived from an EMBL/GenBank/DDBJ whole genome shotgun (WGS) entry which is preliminary data.</text>
</comment>
<evidence type="ECO:0000256" key="1">
    <source>
        <dbReference type="SAM" id="SignalP"/>
    </source>
</evidence>
<keyword evidence="3" id="KW-1185">Reference proteome</keyword>
<dbReference type="EMBL" id="BMZH01000006">
    <property type="protein sequence ID" value="GHA94931.1"/>
    <property type="molecule type" value="Genomic_DNA"/>
</dbReference>
<proteinExistence type="predicted"/>
<organism evidence="2 3">
    <name type="scientific">Algimonas arctica</name>
    <dbReference type="NCBI Taxonomy" id="1479486"/>
    <lineage>
        <taxon>Bacteria</taxon>
        <taxon>Pseudomonadati</taxon>
        <taxon>Pseudomonadota</taxon>
        <taxon>Alphaproteobacteria</taxon>
        <taxon>Maricaulales</taxon>
        <taxon>Robiginitomaculaceae</taxon>
        <taxon>Algimonas</taxon>
    </lineage>
</organism>
<evidence type="ECO:0000313" key="3">
    <source>
        <dbReference type="Proteomes" id="UP000634004"/>
    </source>
</evidence>
<accession>A0A8J3CRH5</accession>
<dbReference type="RefSeq" id="WP_189497493.1">
    <property type="nucleotide sequence ID" value="NZ_BMZH01000006.1"/>
</dbReference>
<dbReference type="AlphaFoldDB" id="A0A8J3CRH5"/>
<keyword evidence="1" id="KW-0732">Signal</keyword>
<reference evidence="2" key="2">
    <citation type="submission" date="2020-09" db="EMBL/GenBank/DDBJ databases">
        <authorList>
            <person name="Sun Q."/>
            <person name="Kim S."/>
        </authorList>
    </citation>
    <scope>NUCLEOTIDE SEQUENCE</scope>
    <source>
        <strain evidence="2">KCTC 32513</strain>
    </source>
</reference>
<dbReference type="Proteomes" id="UP000634004">
    <property type="component" value="Unassembled WGS sequence"/>
</dbReference>
<feature type="chain" id="PRO_5035316003" evidence="1">
    <location>
        <begin position="27"/>
        <end position="149"/>
    </location>
</feature>